<dbReference type="InterPro" id="IPR052849">
    <property type="entry name" value="MORN_repeat_protein"/>
</dbReference>
<dbReference type="Proteomes" id="UP000177273">
    <property type="component" value="Unassembled WGS sequence"/>
</dbReference>
<dbReference type="RefSeq" id="WP_070787912.1">
    <property type="nucleotide sequence ID" value="NZ_MKIQ01000027.1"/>
</dbReference>
<dbReference type="OrthoDB" id="2593410at2"/>
<dbReference type="SUPFAM" id="SSF82185">
    <property type="entry name" value="Histone H3 K4-specific methyltransferase SET7/9 N-terminal domain"/>
    <property type="match status" value="1"/>
</dbReference>
<evidence type="ECO:0000256" key="2">
    <source>
        <dbReference type="SAM" id="Phobius"/>
    </source>
</evidence>
<dbReference type="PANTHER" id="PTHR46917">
    <property type="entry name" value="MORN REPEAT-CONTAINING PROTEIN 2"/>
    <property type="match status" value="1"/>
</dbReference>
<keyword evidence="2" id="KW-0472">Membrane</keyword>
<dbReference type="PANTHER" id="PTHR46917:SF1">
    <property type="entry name" value="MORN REPEAT-CONTAINING PROTEIN 2"/>
    <property type="match status" value="1"/>
</dbReference>
<evidence type="ECO:0008006" key="5">
    <source>
        <dbReference type="Google" id="ProtNLM"/>
    </source>
</evidence>
<name>A0A9Q5P0T9_9LACT</name>
<feature type="transmembrane region" description="Helical" evidence="2">
    <location>
        <begin position="105"/>
        <end position="128"/>
    </location>
</feature>
<protein>
    <recommendedName>
        <fullName evidence="5">MORN repeat protein</fullName>
    </recommendedName>
</protein>
<keyword evidence="1" id="KW-0677">Repeat</keyword>
<evidence type="ECO:0000313" key="4">
    <source>
        <dbReference type="Proteomes" id="UP000177273"/>
    </source>
</evidence>
<reference evidence="4" key="1">
    <citation type="submission" date="2016-09" db="EMBL/GenBank/DDBJ databases">
        <title>Draft genome sequence of a novel species of the family Streptococcaceae isolated from flowers.</title>
        <authorList>
            <person name="Chuah L.-O."/>
            <person name="Yap K.-P."/>
            <person name="Thong K.L."/>
            <person name="Liong M.T."/>
            <person name="Ahmad R."/>
            <person name="Rusul G."/>
        </authorList>
    </citation>
    <scope>NUCLEOTIDE SEQUENCE [LARGE SCALE GENOMIC DNA]</scope>
    <source>
        <strain evidence="4">HibF3</strain>
    </source>
</reference>
<accession>A0A9Q5P0T9</accession>
<dbReference type="InterPro" id="IPR003409">
    <property type="entry name" value="MORN"/>
</dbReference>
<sequence length="290" mass="32549">MSDNLREKLAQIQEEALNKRSEEVNDSVDWAEISFEKDDKEFEFQSMSESFVEDKNLNNDTKVLGQDNVLDETDNYINEQDEDESLITQTESAKKYISKNKSTKLNFYTNIFMVVSAVLMVAFAVISLDVFSIGNSAKKIVNDDFTYEGRIKNGTYNGPAKITFKNGNVLNANFTGGRLAGKFKFVDASSKTKVDGEISNHIKADIILPSNQKISYSNEKYKSKSEKYSYNGAWDIHGLTYKGDLKFVNDAKYKGEFSLGIPNGHGEYSAIDGQVLKGNFVNGVLTDEQK</sequence>
<comment type="caution">
    <text evidence="3">The sequence shown here is derived from an EMBL/GenBank/DDBJ whole genome shotgun (WGS) entry which is preliminary data.</text>
</comment>
<proteinExistence type="predicted"/>
<keyword evidence="2" id="KW-1133">Transmembrane helix</keyword>
<evidence type="ECO:0000256" key="1">
    <source>
        <dbReference type="ARBA" id="ARBA00022737"/>
    </source>
</evidence>
<organism evidence="3 4">
    <name type="scientific">Floricoccus penangensis</name>
    <dbReference type="NCBI Taxonomy" id="1859475"/>
    <lineage>
        <taxon>Bacteria</taxon>
        <taxon>Bacillati</taxon>
        <taxon>Bacillota</taxon>
        <taxon>Bacilli</taxon>
        <taxon>Lactobacillales</taxon>
        <taxon>Streptococcaceae</taxon>
        <taxon>Floricoccus</taxon>
    </lineage>
</organism>
<dbReference type="AlphaFoldDB" id="A0A9Q5P0T9"/>
<dbReference type="EMBL" id="MKIQ01000027">
    <property type="protein sequence ID" value="OFI46779.1"/>
    <property type="molecule type" value="Genomic_DNA"/>
</dbReference>
<evidence type="ECO:0000313" key="3">
    <source>
        <dbReference type="EMBL" id="OFI46779.1"/>
    </source>
</evidence>
<dbReference type="Pfam" id="PF02493">
    <property type="entry name" value="MORN"/>
    <property type="match status" value="2"/>
</dbReference>
<gene>
    <name evidence="3" type="ORF">BG262_02985</name>
</gene>
<keyword evidence="4" id="KW-1185">Reference proteome</keyword>
<keyword evidence="2" id="KW-0812">Transmembrane</keyword>